<evidence type="ECO:0000256" key="8">
    <source>
        <dbReference type="SAM" id="Phobius"/>
    </source>
</evidence>
<keyword evidence="5 8" id="KW-1133">Transmembrane helix</keyword>
<comment type="subcellular location">
    <subcellularLocation>
        <location evidence="1">Golgi apparatus membrane</location>
        <topology evidence="1">Multi-pass membrane protein</topology>
    </subcellularLocation>
</comment>
<dbReference type="InterPro" id="IPR019402">
    <property type="entry name" value="CWH43_N"/>
</dbReference>
<dbReference type="Proteomes" id="UP000492821">
    <property type="component" value="Unassembled WGS sequence"/>
</dbReference>
<evidence type="ECO:0000256" key="3">
    <source>
        <dbReference type="ARBA" id="ARBA00022502"/>
    </source>
</evidence>
<evidence type="ECO:0000256" key="4">
    <source>
        <dbReference type="ARBA" id="ARBA00022692"/>
    </source>
</evidence>
<evidence type="ECO:0000313" key="11">
    <source>
        <dbReference type="WBParaSite" id="Pan_g5986.t1"/>
    </source>
</evidence>
<dbReference type="GO" id="GO:0005789">
    <property type="term" value="C:endoplasmic reticulum membrane"/>
    <property type="evidence" value="ECO:0007669"/>
    <property type="project" value="TreeGrafter"/>
</dbReference>
<comment type="similarity">
    <text evidence="2">Belongs to the PGAP2 family.</text>
</comment>
<evidence type="ECO:0000256" key="7">
    <source>
        <dbReference type="ARBA" id="ARBA00023136"/>
    </source>
</evidence>
<name>A0A7E4W2G2_PANRE</name>
<proteinExistence type="inferred from homology"/>
<feature type="transmembrane region" description="Helical" evidence="8">
    <location>
        <begin position="212"/>
        <end position="233"/>
    </location>
</feature>
<dbReference type="InterPro" id="IPR039545">
    <property type="entry name" value="PGAP2"/>
</dbReference>
<dbReference type="AlphaFoldDB" id="A0A7E4W2G2"/>
<dbReference type="WBParaSite" id="Pan_g5986.t1">
    <property type="protein sequence ID" value="Pan_g5986.t1"/>
    <property type="gene ID" value="Pan_g5986"/>
</dbReference>
<organism evidence="10 11">
    <name type="scientific">Panagrellus redivivus</name>
    <name type="common">Microworm</name>
    <dbReference type="NCBI Taxonomy" id="6233"/>
    <lineage>
        <taxon>Eukaryota</taxon>
        <taxon>Metazoa</taxon>
        <taxon>Ecdysozoa</taxon>
        <taxon>Nematoda</taxon>
        <taxon>Chromadorea</taxon>
        <taxon>Rhabditida</taxon>
        <taxon>Tylenchina</taxon>
        <taxon>Panagrolaimomorpha</taxon>
        <taxon>Panagrolaimoidea</taxon>
        <taxon>Panagrolaimidae</taxon>
        <taxon>Panagrellus</taxon>
    </lineage>
</organism>
<feature type="transmembrane region" description="Helical" evidence="8">
    <location>
        <begin position="12"/>
        <end position="38"/>
    </location>
</feature>
<protein>
    <submittedName>
        <fullName evidence="11">Post-GPI attachment to proteins factor 2</fullName>
    </submittedName>
</protein>
<keyword evidence="3" id="KW-0337">GPI-anchor biosynthesis</keyword>
<dbReference type="PANTHER" id="PTHR12892:SF11">
    <property type="entry name" value="POST-GPI ATTACHMENT TO PROTEINS FACTOR 2"/>
    <property type="match status" value="1"/>
</dbReference>
<dbReference type="PANTHER" id="PTHR12892">
    <property type="entry name" value="FGF RECEPTOR ACTIVATING PROTEIN 1"/>
    <property type="match status" value="1"/>
</dbReference>
<dbReference type="Pfam" id="PF10277">
    <property type="entry name" value="Frag1"/>
    <property type="match status" value="1"/>
</dbReference>
<reference evidence="11" key="2">
    <citation type="submission" date="2020-10" db="UniProtKB">
        <authorList>
            <consortium name="WormBaseParasite"/>
        </authorList>
    </citation>
    <scope>IDENTIFICATION</scope>
</reference>
<keyword evidence="6" id="KW-0333">Golgi apparatus</keyword>
<dbReference type="GO" id="GO:0006506">
    <property type="term" value="P:GPI anchor biosynthetic process"/>
    <property type="evidence" value="ECO:0007669"/>
    <property type="project" value="UniProtKB-KW"/>
</dbReference>
<accession>A0A7E4W2G2</accession>
<dbReference type="GO" id="GO:0000139">
    <property type="term" value="C:Golgi membrane"/>
    <property type="evidence" value="ECO:0007669"/>
    <property type="project" value="UniProtKB-SubCell"/>
</dbReference>
<evidence type="ECO:0000256" key="6">
    <source>
        <dbReference type="ARBA" id="ARBA00023034"/>
    </source>
</evidence>
<feature type="domain" description="CWH43-like N-terminal" evidence="9">
    <location>
        <begin position="18"/>
        <end position="239"/>
    </location>
</feature>
<feature type="transmembrane region" description="Helical" evidence="8">
    <location>
        <begin position="110"/>
        <end position="135"/>
    </location>
</feature>
<feature type="transmembrane region" description="Helical" evidence="8">
    <location>
        <begin position="179"/>
        <end position="200"/>
    </location>
</feature>
<keyword evidence="7 8" id="KW-0472">Membrane</keyword>
<sequence length="265" mass="30477">MAINDGDELISVPFKACVFLIGVLPSSALFLCVSLAMLLHWDDSTRTHCGVDNLFPSVSAAVASYAPEKYIWRFLIGLHATPRLFIALALRNFFLSSPLRPYTSPRWYTWACNIACFINLLENFFLLALTCISSVEDYGLHKASFTGFVITSVIYMVLSTWMFDYSGRRRTSVLGEKSFQYKVMCCTGEVTLLILAMYFFYRHNTYCEPYVYSMFALCEYAIIIFNILFHATVHYDFHSKRISLNSIVGNMYEPLPLHNYEEKRT</sequence>
<reference evidence="10" key="1">
    <citation type="journal article" date="2013" name="Genetics">
        <title>The draft genome and transcriptome of Panagrellus redivivus are shaped by the harsh demands of a free-living lifestyle.</title>
        <authorList>
            <person name="Srinivasan J."/>
            <person name="Dillman A.R."/>
            <person name="Macchietto M.G."/>
            <person name="Heikkinen L."/>
            <person name="Lakso M."/>
            <person name="Fracchia K.M."/>
            <person name="Antoshechkin I."/>
            <person name="Mortazavi A."/>
            <person name="Wong G."/>
            <person name="Sternberg P.W."/>
        </authorList>
    </citation>
    <scope>NUCLEOTIDE SEQUENCE [LARGE SCALE GENOMIC DNA]</scope>
    <source>
        <strain evidence="10">MT8872</strain>
    </source>
</reference>
<evidence type="ECO:0000256" key="1">
    <source>
        <dbReference type="ARBA" id="ARBA00004653"/>
    </source>
</evidence>
<evidence type="ECO:0000313" key="10">
    <source>
        <dbReference type="Proteomes" id="UP000492821"/>
    </source>
</evidence>
<keyword evidence="10" id="KW-1185">Reference proteome</keyword>
<feature type="transmembrane region" description="Helical" evidence="8">
    <location>
        <begin position="70"/>
        <end position="90"/>
    </location>
</feature>
<keyword evidence="4 8" id="KW-0812">Transmembrane</keyword>
<evidence type="ECO:0000256" key="5">
    <source>
        <dbReference type="ARBA" id="ARBA00022989"/>
    </source>
</evidence>
<feature type="transmembrane region" description="Helical" evidence="8">
    <location>
        <begin position="147"/>
        <end position="167"/>
    </location>
</feature>
<evidence type="ECO:0000256" key="2">
    <source>
        <dbReference type="ARBA" id="ARBA00007414"/>
    </source>
</evidence>
<evidence type="ECO:0000259" key="9">
    <source>
        <dbReference type="Pfam" id="PF10277"/>
    </source>
</evidence>